<name>A0ABP9ZBU5_9FUNG</name>
<protein>
    <submittedName>
        <fullName evidence="1">Uncharacterized protein</fullName>
    </submittedName>
</protein>
<comment type="caution">
    <text evidence="1">The sequence shown here is derived from an EMBL/GenBank/DDBJ whole genome shotgun (WGS) entry which is preliminary data.</text>
</comment>
<proteinExistence type="predicted"/>
<organism evidence="1 2">
    <name type="scientific">Mucor flavus</name>
    <dbReference type="NCBI Taxonomy" id="439312"/>
    <lineage>
        <taxon>Eukaryota</taxon>
        <taxon>Fungi</taxon>
        <taxon>Fungi incertae sedis</taxon>
        <taxon>Mucoromycota</taxon>
        <taxon>Mucoromycotina</taxon>
        <taxon>Mucoromycetes</taxon>
        <taxon>Mucorales</taxon>
        <taxon>Mucorineae</taxon>
        <taxon>Mucoraceae</taxon>
        <taxon>Mucor</taxon>
    </lineage>
</organism>
<reference evidence="1 2" key="1">
    <citation type="submission" date="2024-04" db="EMBL/GenBank/DDBJ databases">
        <title>genome sequences of Mucor flavus KT1a and Helicostylum pulchrum KT1b strains isolated from the surface of a dry-aged beef.</title>
        <authorList>
            <person name="Toyotome T."/>
            <person name="Hosono M."/>
            <person name="Torimaru M."/>
            <person name="Fukuda K."/>
            <person name="Mikami N."/>
        </authorList>
    </citation>
    <scope>NUCLEOTIDE SEQUENCE [LARGE SCALE GENOMIC DNA]</scope>
    <source>
        <strain evidence="1 2">KT1a</strain>
    </source>
</reference>
<evidence type="ECO:0000313" key="1">
    <source>
        <dbReference type="EMBL" id="GAA5816588.1"/>
    </source>
</evidence>
<dbReference type="Proteomes" id="UP001473302">
    <property type="component" value="Unassembled WGS sequence"/>
</dbReference>
<dbReference type="EMBL" id="BAABUK010000033">
    <property type="protein sequence ID" value="GAA5816588.1"/>
    <property type="molecule type" value="Genomic_DNA"/>
</dbReference>
<gene>
    <name evidence="1" type="ORF">MFLAVUS_010118</name>
</gene>
<accession>A0ABP9ZBU5</accession>
<sequence>MEIEERLAMQNDDPEFKKHFFGARENITDSYQILKSEMVLGLTGFFSTNHGVMLGHIVSNQDDNTVLRKYVLLANVSGRPSWLSGVGSDVDSNLHIMPGTVIPVLDTSKCIEVMDFEFIVDVEHDIRLVNISKIGTFWSLICNNRLSCKNT</sequence>
<evidence type="ECO:0000313" key="2">
    <source>
        <dbReference type="Proteomes" id="UP001473302"/>
    </source>
</evidence>
<keyword evidence="2" id="KW-1185">Reference proteome</keyword>